<comment type="caution">
    <text evidence="2">The sequence shown here is derived from an EMBL/GenBank/DDBJ whole genome shotgun (WGS) entry which is preliminary data.</text>
</comment>
<keyword evidence="3" id="KW-1185">Reference proteome</keyword>
<feature type="region of interest" description="Disordered" evidence="1">
    <location>
        <begin position="946"/>
        <end position="972"/>
    </location>
</feature>
<sequence>MLSIAPTLFKHFLDTVVIGAAFSDAERALTAGPLGAKSAQEVAANKRIDHRAPYLMTVSGKGGYIPGPGFAKREGFRNISLLDHLVSVARGSAVFAELDMRAAGIDDTKIRLRVALLIAVGFLHDADKILGLARTDELTPEHVENLLERFQVGRFLEQAGVNVSAAELLSMIHAVELSRSGTLKPGMRLLSAAENADCGYVRLADRLEGLFLNSALGPAAMVAELQKFGGFRSPFFTTGWRVLHLRSGHTPFLLNALQRGLSAQTVALCGMPPLLEVHHDGELFAIVPEPEANRIIEGGIQRATRPLNLSLRVIVPQGNGMRDIQDGGAGVDDLREALQDDPTCAAKSLFVHIDLLIGDASLRDEIDRLFGPLGFAPNYAGIDKFAGKLFQIWPVRSADDELIRTLRTEAAMIAVALGCTEPTLKALAAQVPAAEVREAELLATLAQCGHVAPAWLTAVAHRLSRQSLLGAWAAALTEQNEDLRERLFGDDGLLQLWLCGDKGNRAGLLDKNGDPGAALVDAAMQWFKAVLGRRFMVSATEDSAGRCHFTNLPVGIEVRIDSKSGLDGIKTSAFSGREGRPESFESSKAQTLVSPPVAAEHRLRTLMSEGRGNGDVPAYVSAPTMMGLFASLSMRADADFIQLNHYDLMRQEIKPDRPVFPESEIYGQRLMFGRHTSIPAKTVEIIAFARMMLQSALRMGRPVHVFRGLPTPENAFVHFDFLPGAIERGIGGRSLRLEQIPPAIELLRALEAMSETPNLGLELALRYADPTTRFAAACEALAVLNRLSDDKLNKLGSLRTTLQTFTRSPDINMTPSDNVLIEFARAMTRVQDAPSRDASNAVRTLGLKVALDAVEACATALHQTGKETQIAAIAGTLENEFERSSRLAWRGSQKQLPFPRVAATAAATLFVEKVWPIAFKSRPPASKARRIAMAVYQVAFEVESYRPRDKANSEATVADGAAKTQTSAEPNT</sequence>
<organism evidence="2 3">
    <name type="scientific">Thauera terpenica 58Eu</name>
    <dbReference type="NCBI Taxonomy" id="1348657"/>
    <lineage>
        <taxon>Bacteria</taxon>
        <taxon>Pseudomonadati</taxon>
        <taxon>Pseudomonadota</taxon>
        <taxon>Betaproteobacteria</taxon>
        <taxon>Rhodocyclales</taxon>
        <taxon>Zoogloeaceae</taxon>
        <taxon>Thauera</taxon>
    </lineage>
</organism>
<evidence type="ECO:0000256" key="1">
    <source>
        <dbReference type="SAM" id="MobiDB-lite"/>
    </source>
</evidence>
<dbReference type="EMBL" id="ATJV01000001">
    <property type="protein sequence ID" value="EPZ17368.1"/>
    <property type="molecule type" value="Genomic_DNA"/>
</dbReference>
<dbReference type="Proteomes" id="UP000015455">
    <property type="component" value="Unassembled WGS sequence"/>
</dbReference>
<reference evidence="2 3" key="1">
    <citation type="submission" date="2013-06" db="EMBL/GenBank/DDBJ databases">
        <title>Draft genome sequence of Thauera terpenica.</title>
        <authorList>
            <person name="Liu B."/>
            <person name="Frostegard A.H."/>
            <person name="Shapleigh J.P."/>
        </authorList>
    </citation>
    <scope>NUCLEOTIDE SEQUENCE [LARGE SCALE GENOMIC DNA]</scope>
    <source>
        <strain evidence="2 3">58Eu</strain>
    </source>
</reference>
<proteinExistence type="predicted"/>
<dbReference type="PATRIC" id="fig|1348657.5.peg.191"/>
<name>T0B3K7_9RHOO</name>
<protein>
    <submittedName>
        <fullName evidence="2">Uncharacterized protein</fullName>
    </submittedName>
</protein>
<dbReference type="AlphaFoldDB" id="T0B3K7"/>
<gene>
    <name evidence="2" type="ORF">M622_00960</name>
</gene>
<dbReference type="eggNOG" id="ENOG502Z8S4">
    <property type="taxonomic scope" value="Bacteria"/>
</dbReference>
<dbReference type="STRING" id="1348657.M622_00960"/>
<accession>T0B3K7</accession>
<evidence type="ECO:0000313" key="3">
    <source>
        <dbReference type="Proteomes" id="UP000015455"/>
    </source>
</evidence>
<evidence type="ECO:0000313" key="2">
    <source>
        <dbReference type="EMBL" id="EPZ17368.1"/>
    </source>
</evidence>
<feature type="compositionally biased region" description="Polar residues" evidence="1">
    <location>
        <begin position="963"/>
        <end position="972"/>
    </location>
</feature>